<feature type="region of interest" description="Disordered" evidence="1">
    <location>
        <begin position="13"/>
        <end position="50"/>
    </location>
</feature>
<evidence type="ECO:0000256" key="1">
    <source>
        <dbReference type="SAM" id="MobiDB-lite"/>
    </source>
</evidence>
<dbReference type="Proteomes" id="UP000606786">
    <property type="component" value="Unassembled WGS sequence"/>
</dbReference>
<comment type="caution">
    <text evidence="2">The sequence shown here is derived from an EMBL/GenBank/DDBJ whole genome shotgun (WGS) entry which is preliminary data.</text>
</comment>
<dbReference type="AlphaFoldDB" id="A0A811UJ13"/>
<evidence type="ECO:0000313" key="3">
    <source>
        <dbReference type="Proteomes" id="UP000606786"/>
    </source>
</evidence>
<gene>
    <name evidence="2" type="ORF">CCAP1982_LOCUS6306</name>
</gene>
<sequence length="74" mass="8295">LIIIQNLHFEEKTQNKTEHDNTSIPKYNSEDTAELKGGNDVPTRSANSADDMSRKLAYRMAHSTNAGNSRVKCM</sequence>
<feature type="non-terminal residue" evidence="2">
    <location>
        <position position="1"/>
    </location>
</feature>
<keyword evidence="3" id="KW-1185">Reference proteome</keyword>
<evidence type="ECO:0000313" key="2">
    <source>
        <dbReference type="EMBL" id="CAD6997675.1"/>
    </source>
</evidence>
<name>A0A811UJ13_CERCA</name>
<proteinExistence type="predicted"/>
<dbReference type="EMBL" id="CAJHJT010000012">
    <property type="protein sequence ID" value="CAD6997675.1"/>
    <property type="molecule type" value="Genomic_DNA"/>
</dbReference>
<organism evidence="2 3">
    <name type="scientific">Ceratitis capitata</name>
    <name type="common">Mediterranean fruit fly</name>
    <name type="synonym">Tephritis capitata</name>
    <dbReference type="NCBI Taxonomy" id="7213"/>
    <lineage>
        <taxon>Eukaryota</taxon>
        <taxon>Metazoa</taxon>
        <taxon>Ecdysozoa</taxon>
        <taxon>Arthropoda</taxon>
        <taxon>Hexapoda</taxon>
        <taxon>Insecta</taxon>
        <taxon>Pterygota</taxon>
        <taxon>Neoptera</taxon>
        <taxon>Endopterygota</taxon>
        <taxon>Diptera</taxon>
        <taxon>Brachycera</taxon>
        <taxon>Muscomorpha</taxon>
        <taxon>Tephritoidea</taxon>
        <taxon>Tephritidae</taxon>
        <taxon>Ceratitis</taxon>
        <taxon>Ceratitis</taxon>
    </lineage>
</organism>
<reference evidence="2" key="1">
    <citation type="submission" date="2020-11" db="EMBL/GenBank/DDBJ databases">
        <authorList>
            <person name="Whitehead M."/>
        </authorList>
    </citation>
    <scope>NUCLEOTIDE SEQUENCE</scope>
    <source>
        <strain evidence="2">EGII</strain>
    </source>
</reference>
<protein>
    <submittedName>
        <fullName evidence="2">(Mediterranean fruit fly) hypothetical protein</fullName>
    </submittedName>
</protein>
<accession>A0A811UJ13</accession>